<reference evidence="2 3" key="1">
    <citation type="submission" date="2016-02" db="EMBL/GenBank/DDBJ databases">
        <authorList>
            <consortium name="Pathogen Informatics"/>
        </authorList>
    </citation>
    <scope>NUCLEOTIDE SEQUENCE [LARGE SCALE GENOMIC DNA]</scope>
    <source>
        <strain evidence="2 3">LSS59</strain>
    </source>
</reference>
<dbReference type="AlphaFoldDB" id="A0A0Z8H3D2"/>
<protein>
    <submittedName>
        <fullName evidence="2">Gp49 bacteriophage-like protein</fullName>
    </submittedName>
</protein>
<evidence type="ECO:0000313" key="2">
    <source>
        <dbReference type="EMBL" id="CYV09910.1"/>
    </source>
</evidence>
<dbReference type="PANTHER" id="PTHR37293">
    <property type="entry name" value="PHAGE REPLICATION PROTEIN-RELATED"/>
    <property type="match status" value="1"/>
</dbReference>
<feature type="domain" description="Phage replisome organiser N-terminal" evidence="1">
    <location>
        <begin position="6"/>
        <end position="124"/>
    </location>
</feature>
<name>A0A0Z8H3D2_STRSU</name>
<gene>
    <name evidence="2" type="ORF">ERS132421_01789</name>
</gene>
<proteinExistence type="predicted"/>
<organism evidence="2 3">
    <name type="scientific">Streptococcus suis</name>
    <dbReference type="NCBI Taxonomy" id="1307"/>
    <lineage>
        <taxon>Bacteria</taxon>
        <taxon>Bacillati</taxon>
        <taxon>Bacillota</taxon>
        <taxon>Bacilli</taxon>
        <taxon>Lactobacillales</taxon>
        <taxon>Streptococcaceae</taxon>
        <taxon>Streptococcus</taxon>
    </lineage>
</organism>
<dbReference type="Pfam" id="PF09681">
    <property type="entry name" value="Phage_rep_org_N"/>
    <property type="match status" value="1"/>
</dbReference>
<dbReference type="InterPro" id="IPR010056">
    <property type="entry name" value="Phage_rep_org__N"/>
</dbReference>
<dbReference type="Proteomes" id="UP000073200">
    <property type="component" value="Unassembled WGS sequence"/>
</dbReference>
<dbReference type="PANTHER" id="PTHR37293:SF7">
    <property type="entry name" value="HYPOTHETICAL PHAGE PROTEIN"/>
    <property type="match status" value="1"/>
</dbReference>
<evidence type="ECO:0000259" key="1">
    <source>
        <dbReference type="Pfam" id="PF09681"/>
    </source>
</evidence>
<accession>A0A0Z8H3D2</accession>
<dbReference type="NCBIfam" id="TIGR01714">
    <property type="entry name" value="phage_rep_org_N"/>
    <property type="match status" value="1"/>
</dbReference>
<dbReference type="EMBL" id="FIHG01000012">
    <property type="protein sequence ID" value="CYV09910.1"/>
    <property type="molecule type" value="Genomic_DNA"/>
</dbReference>
<dbReference type="InterPro" id="IPR053162">
    <property type="entry name" value="DnaD"/>
</dbReference>
<evidence type="ECO:0000313" key="3">
    <source>
        <dbReference type="Proteomes" id="UP000073200"/>
    </source>
</evidence>
<dbReference type="RefSeq" id="WP_044669358.1">
    <property type="nucleotide sequence ID" value="NZ_CEHP01000062.1"/>
</dbReference>
<sequence length="284" mass="32962">MSDVQWIKITTDIFDDEKIQLIESMPEGDTLIVIWFKLLVLAGKQNYSGILALGDKIFYTEEMLTTVFRRKLTTVKLALKTFEQFGMIAFVDGAVTIPKWEKHQNIDGLDKIRQQTRERVARHRQKQKALVNSQETLLSVNNVTETLPVTDSNAKVTQQIKNKNEKENKTILDNSSRDTETQSKIYLKPEYYSLLQVIADKYNDRFIYPYNYTLTHNQKMAIGQYLSDGYMTSDEVLGMINRIPQDVSSPLAYLMSSMERLKKERVAEEKAIAHENARRMYQKV</sequence>